<dbReference type="InterPro" id="IPR036237">
    <property type="entry name" value="Xyl_isomerase-like_sf"/>
</dbReference>
<dbReference type="SUPFAM" id="SSF51658">
    <property type="entry name" value="Xylose isomerase-like"/>
    <property type="match status" value="1"/>
</dbReference>
<name>A0A0W8FZD3_9ZZZZ</name>
<protein>
    <submittedName>
        <fullName evidence="1">Uncharacterized protein</fullName>
    </submittedName>
</protein>
<sequence>MQHLLGAHISIAGGVSTAIDRAEKLNFTAIQIFSKNNN</sequence>
<dbReference type="EMBL" id="LNQE01000499">
    <property type="protein sequence ID" value="KUG26256.1"/>
    <property type="molecule type" value="Genomic_DNA"/>
</dbReference>
<dbReference type="Gene3D" id="3.20.20.150">
    <property type="entry name" value="Divalent-metal-dependent TIM barrel enzymes"/>
    <property type="match status" value="1"/>
</dbReference>
<gene>
    <name evidence="1" type="ORF">ASZ90_003907</name>
</gene>
<evidence type="ECO:0000313" key="1">
    <source>
        <dbReference type="EMBL" id="KUG26256.1"/>
    </source>
</evidence>
<accession>A0A0W8FZD3</accession>
<comment type="caution">
    <text evidence="1">The sequence shown here is derived from an EMBL/GenBank/DDBJ whole genome shotgun (WGS) entry which is preliminary data.</text>
</comment>
<reference evidence="1" key="1">
    <citation type="journal article" date="2015" name="Proc. Natl. Acad. Sci. U.S.A.">
        <title>Networks of energetic and metabolic interactions define dynamics in microbial communities.</title>
        <authorList>
            <person name="Embree M."/>
            <person name="Liu J.K."/>
            <person name="Al-Bassam M.M."/>
            <person name="Zengler K."/>
        </authorList>
    </citation>
    <scope>NUCLEOTIDE SEQUENCE</scope>
</reference>
<dbReference type="AlphaFoldDB" id="A0A0W8FZD3"/>
<organism evidence="1">
    <name type="scientific">hydrocarbon metagenome</name>
    <dbReference type="NCBI Taxonomy" id="938273"/>
    <lineage>
        <taxon>unclassified sequences</taxon>
        <taxon>metagenomes</taxon>
        <taxon>ecological metagenomes</taxon>
    </lineage>
</organism>
<proteinExistence type="predicted"/>